<proteinExistence type="predicted"/>
<dbReference type="AlphaFoldDB" id="A0AA88Y7J8"/>
<reference evidence="2" key="1">
    <citation type="submission" date="2019-08" db="EMBL/GenBank/DDBJ databases">
        <title>The improved chromosome-level genome for the pearl oyster Pinctada fucata martensii using PacBio sequencing and Hi-C.</title>
        <authorList>
            <person name="Zheng Z."/>
        </authorList>
    </citation>
    <scope>NUCLEOTIDE SEQUENCE</scope>
    <source>
        <strain evidence="2">ZZ-2019</strain>
        <tissue evidence="2">Adductor muscle</tissue>
    </source>
</reference>
<gene>
    <name evidence="2" type="ORF">FSP39_003927</name>
</gene>
<dbReference type="Proteomes" id="UP001186944">
    <property type="component" value="Unassembled WGS sequence"/>
</dbReference>
<name>A0AA88Y7J8_PINIB</name>
<dbReference type="EMBL" id="VSWD01000006">
    <property type="protein sequence ID" value="KAK3099407.1"/>
    <property type="molecule type" value="Genomic_DNA"/>
</dbReference>
<feature type="compositionally biased region" description="Basic and acidic residues" evidence="1">
    <location>
        <begin position="201"/>
        <end position="218"/>
    </location>
</feature>
<organism evidence="2 3">
    <name type="scientific">Pinctada imbricata</name>
    <name type="common">Atlantic pearl-oyster</name>
    <name type="synonym">Pinctada martensii</name>
    <dbReference type="NCBI Taxonomy" id="66713"/>
    <lineage>
        <taxon>Eukaryota</taxon>
        <taxon>Metazoa</taxon>
        <taxon>Spiralia</taxon>
        <taxon>Lophotrochozoa</taxon>
        <taxon>Mollusca</taxon>
        <taxon>Bivalvia</taxon>
        <taxon>Autobranchia</taxon>
        <taxon>Pteriomorphia</taxon>
        <taxon>Pterioida</taxon>
        <taxon>Pterioidea</taxon>
        <taxon>Pteriidae</taxon>
        <taxon>Pinctada</taxon>
    </lineage>
</organism>
<evidence type="ECO:0000256" key="1">
    <source>
        <dbReference type="SAM" id="MobiDB-lite"/>
    </source>
</evidence>
<accession>A0AA88Y7J8</accession>
<feature type="region of interest" description="Disordered" evidence="1">
    <location>
        <begin position="201"/>
        <end position="222"/>
    </location>
</feature>
<sequence>MTTAHILPGYGYPVARLRRAKTAYPLDKTKLREYALQNVPPPERSELGDIRDQARRMWMGLEREKTSYDCHFQFRPLDAPTKSRPTELSRRNKPHPPLVFLTNRLHYIPGYHNADTTINKPTYQIDASLPPEEQYYRRAVRDKYIGRPTSAAINQYTDKFGYRQIMDPVEAQAAEAWTKIADDKDVHQVVNVLEEYKGEPITDPKKEHVPITEPDRPKTANPSLHRWMKYAGAAENVALHKALDDLRNAYDKEALPNMMRYTRSAHGSTDGRRQADIQAMNRIRPSAKLSRGDFLMHPDWPPTIPHHAVP</sequence>
<evidence type="ECO:0000313" key="3">
    <source>
        <dbReference type="Proteomes" id="UP001186944"/>
    </source>
</evidence>
<comment type="caution">
    <text evidence="2">The sequence shown here is derived from an EMBL/GenBank/DDBJ whole genome shotgun (WGS) entry which is preliminary data.</text>
</comment>
<keyword evidence="3" id="KW-1185">Reference proteome</keyword>
<feature type="region of interest" description="Disordered" evidence="1">
    <location>
        <begin position="76"/>
        <end position="95"/>
    </location>
</feature>
<protein>
    <submittedName>
        <fullName evidence="2">Uncharacterized protein</fullName>
    </submittedName>
</protein>
<evidence type="ECO:0000313" key="2">
    <source>
        <dbReference type="EMBL" id="KAK3099407.1"/>
    </source>
</evidence>